<evidence type="ECO:0000313" key="2">
    <source>
        <dbReference type="Proteomes" id="UP000585363"/>
    </source>
</evidence>
<dbReference type="AlphaFoldDB" id="A0A848MB81"/>
<name>A0A848MB81_9GAMM</name>
<accession>A0A848MB81</accession>
<evidence type="ECO:0000313" key="1">
    <source>
        <dbReference type="EMBL" id="NMP25347.1"/>
    </source>
</evidence>
<organism evidence="1 2">
    <name type="scientific">Rouxiella aceris</name>
    <dbReference type="NCBI Taxonomy" id="2703884"/>
    <lineage>
        <taxon>Bacteria</taxon>
        <taxon>Pseudomonadati</taxon>
        <taxon>Pseudomonadota</taxon>
        <taxon>Gammaproteobacteria</taxon>
        <taxon>Enterobacterales</taxon>
        <taxon>Yersiniaceae</taxon>
        <taxon>Rouxiella</taxon>
    </lineage>
</organism>
<comment type="caution">
    <text evidence="1">The sequence shown here is derived from an EMBL/GenBank/DDBJ whole genome shotgun (WGS) entry which is preliminary data.</text>
</comment>
<protein>
    <submittedName>
        <fullName evidence="1">Uncharacterized protein</fullName>
    </submittedName>
</protein>
<reference evidence="1 2" key="1">
    <citation type="submission" date="2020-01" db="EMBL/GenBank/DDBJ databases">
        <authorList>
            <person name="Lee S.D."/>
        </authorList>
    </citation>
    <scope>NUCLEOTIDE SEQUENCE [LARGE SCALE GENOMIC DNA]</scope>
    <source>
        <strain evidence="1 2">SAP-1</strain>
    </source>
</reference>
<dbReference type="RefSeq" id="WP_169401056.1">
    <property type="nucleotide sequence ID" value="NZ_JAADJU010000001.1"/>
</dbReference>
<proteinExistence type="predicted"/>
<keyword evidence="2" id="KW-1185">Reference proteome</keyword>
<reference evidence="1 2" key="2">
    <citation type="submission" date="2020-06" db="EMBL/GenBank/DDBJ databases">
        <title>Polyphasic characterization of a Rahnella strain isolated from tree sap.</title>
        <authorList>
            <person name="Kim I.S."/>
        </authorList>
    </citation>
    <scope>NUCLEOTIDE SEQUENCE [LARGE SCALE GENOMIC DNA]</scope>
    <source>
        <strain evidence="1 2">SAP-1</strain>
    </source>
</reference>
<sequence>MSEQDGQVSILAGNSRVYLDEDGKITVEAQDKAFDTALSFARDYQNKHGWLPRISVAFDHHGIFRLQFLRSKLTNSQQRNPRLNHLHAVIQRVFLPIAEKYQIALSDIHVIHEDSARQHIVHILASEHIPQALTRRMLSADNGAQQVGSFCQASPHKLTCAAITKEYFERAAGKQKGRDDVLEVFFEESAWSNRLIYVRGIQLSHMLGVSASIRLNLVNGENGVSRGEIIRVGQ</sequence>
<dbReference type="Proteomes" id="UP000585363">
    <property type="component" value="Unassembled WGS sequence"/>
</dbReference>
<dbReference type="EMBL" id="JAADJU010000001">
    <property type="protein sequence ID" value="NMP25347.1"/>
    <property type="molecule type" value="Genomic_DNA"/>
</dbReference>
<gene>
    <name evidence="1" type="ORF">GW590_00385</name>
</gene>